<dbReference type="SUPFAM" id="SSF52743">
    <property type="entry name" value="Subtilisin-like"/>
    <property type="match status" value="1"/>
</dbReference>
<comment type="similarity">
    <text evidence="1 6">Belongs to the peptidase S8 family.</text>
</comment>
<dbReference type="InterPro" id="IPR050131">
    <property type="entry name" value="Peptidase_S8_subtilisin-like"/>
</dbReference>
<evidence type="ECO:0000256" key="6">
    <source>
        <dbReference type="PROSITE-ProRule" id="PRU01240"/>
    </source>
</evidence>
<dbReference type="PROSITE" id="PS00137">
    <property type="entry name" value="SUBTILASE_HIS"/>
    <property type="match status" value="1"/>
</dbReference>
<accession>A0A7G7CMS3</accession>
<dbReference type="InterPro" id="IPR000209">
    <property type="entry name" value="Peptidase_S8/S53_dom"/>
</dbReference>
<feature type="active site" description="Charge relay system" evidence="5 6">
    <location>
        <position position="471"/>
    </location>
</feature>
<feature type="region of interest" description="Disordered" evidence="7">
    <location>
        <begin position="691"/>
        <end position="717"/>
    </location>
</feature>
<dbReference type="PRINTS" id="PR00723">
    <property type="entry name" value="SUBTILISIN"/>
</dbReference>
<dbReference type="InterPro" id="IPR015500">
    <property type="entry name" value="Peptidase_S8_subtilisin-rel"/>
</dbReference>
<feature type="active site" description="Charge relay system" evidence="5 6">
    <location>
        <position position="192"/>
    </location>
</feature>
<evidence type="ECO:0000313" key="11">
    <source>
        <dbReference type="Proteomes" id="UP000515743"/>
    </source>
</evidence>
<dbReference type="GO" id="GO:0006508">
    <property type="term" value="P:proteolysis"/>
    <property type="evidence" value="ECO:0007669"/>
    <property type="project" value="UniProtKB-KW"/>
</dbReference>
<evidence type="ECO:0000256" key="1">
    <source>
        <dbReference type="ARBA" id="ARBA00011073"/>
    </source>
</evidence>
<evidence type="ECO:0000256" key="4">
    <source>
        <dbReference type="ARBA" id="ARBA00022825"/>
    </source>
</evidence>
<dbReference type="InterPro" id="IPR023828">
    <property type="entry name" value="Peptidase_S8_Ser-AS"/>
</dbReference>
<keyword evidence="3 6" id="KW-0378">Hydrolase</keyword>
<dbReference type="Pfam" id="PF00082">
    <property type="entry name" value="Peptidase_S8"/>
    <property type="match status" value="1"/>
</dbReference>
<dbReference type="AlphaFoldDB" id="A0A7G7CMS3"/>
<keyword evidence="4 6" id="KW-0720">Serine protease</keyword>
<evidence type="ECO:0000256" key="2">
    <source>
        <dbReference type="ARBA" id="ARBA00022670"/>
    </source>
</evidence>
<dbReference type="PROSITE" id="PS00138">
    <property type="entry name" value="SUBTILASE_SER"/>
    <property type="match status" value="1"/>
</dbReference>
<evidence type="ECO:0000256" key="5">
    <source>
        <dbReference type="PIRSR" id="PIRSR615500-1"/>
    </source>
</evidence>
<dbReference type="RefSeq" id="WP_185175278.1">
    <property type="nucleotide sequence ID" value="NZ_CP059404.1"/>
</dbReference>
<reference evidence="10 11" key="1">
    <citation type="submission" date="2020-07" db="EMBL/GenBank/DDBJ databases">
        <title>Complete genome and description of Corynebacterium incognita strain Marseille-Q3630 sp. nov.</title>
        <authorList>
            <person name="Boxberger M."/>
        </authorList>
    </citation>
    <scope>NUCLEOTIDE SEQUENCE [LARGE SCALE GENOMIC DNA]</scope>
    <source>
        <strain evidence="10 11">Marseille-Q3630</strain>
    </source>
</reference>
<keyword evidence="11" id="KW-1185">Reference proteome</keyword>
<feature type="signal peptide" evidence="8">
    <location>
        <begin position="1"/>
        <end position="30"/>
    </location>
</feature>
<evidence type="ECO:0000256" key="3">
    <source>
        <dbReference type="ARBA" id="ARBA00022801"/>
    </source>
</evidence>
<gene>
    <name evidence="10" type="ORF">H0194_07325</name>
</gene>
<evidence type="ECO:0000256" key="7">
    <source>
        <dbReference type="SAM" id="MobiDB-lite"/>
    </source>
</evidence>
<feature type="chain" id="PRO_5028965587" evidence="8">
    <location>
        <begin position="31"/>
        <end position="892"/>
    </location>
</feature>
<keyword evidence="8" id="KW-0732">Signal</keyword>
<evidence type="ECO:0000313" key="10">
    <source>
        <dbReference type="EMBL" id="QNE88889.1"/>
    </source>
</evidence>
<feature type="domain" description="Peptidase S8/S53" evidence="9">
    <location>
        <begin position="183"/>
        <end position="518"/>
    </location>
</feature>
<dbReference type="PANTHER" id="PTHR43806:SF11">
    <property type="entry name" value="CEREVISIN-RELATED"/>
    <property type="match status" value="1"/>
</dbReference>
<dbReference type="Gene3D" id="3.40.50.200">
    <property type="entry name" value="Peptidase S8/S53 domain"/>
    <property type="match status" value="1"/>
</dbReference>
<dbReference type="KEGG" id="cik:H0194_07325"/>
<organism evidence="10 11">
    <name type="scientific">Corynebacterium incognita</name>
    <dbReference type="NCBI Taxonomy" id="2754725"/>
    <lineage>
        <taxon>Bacteria</taxon>
        <taxon>Bacillati</taxon>
        <taxon>Actinomycetota</taxon>
        <taxon>Actinomycetes</taxon>
        <taxon>Mycobacteriales</taxon>
        <taxon>Corynebacteriaceae</taxon>
        <taxon>Corynebacterium</taxon>
    </lineage>
</organism>
<dbReference type="GO" id="GO:0004252">
    <property type="term" value="F:serine-type endopeptidase activity"/>
    <property type="evidence" value="ECO:0007669"/>
    <property type="project" value="UniProtKB-UniRule"/>
</dbReference>
<sequence length="892" mass="93303">MSKQLWKRVGTSIVAISVALGAAHVPTAAARDGGFTPEIVDKYQSMAKVPKVADQSATSFTVKFQNTDLITEQVKIDELDRLVRDFNTDSGMSVDWTKRREMWNGTWVIDLSETVPANKVVNLRAVLEASAKISHADINARYAGFAAATDPDYGKQWPLHPNTNAPAGSHANVEKAWDLGFTGKDVMVGVSDSGIINHPEMPTSLTQHQQNPWSTPTGNPQDKLTLGIDMISHPGVSGDQMFTDQFNDRDLNPYDDGDWFPPGYDVCPGAPGSPSSSWHGTHVAGIIAANQNNGQGGTGVAPDAKLMMARSLGKCGGDTGDIADAIAWLGGVPVPGVPDNPTPAKVINLSLGGIYRAPMCDPQYQEVINAVTARGTTIMVAAGNATEDTSYTTPANCNNVVTIGSTGPEGHRAMYSNFGDAIDLGAPGGNGAAVVNGNQVQWIPENQYWSTVDAGSRNPIGAGYNWMEGTSMATPLATGVVAMMYEANPSISPADVERILKDTAQPYTEEPYIADNFGFFPDGRPMYETSRTASQMGSGVIDACAAVYQAAVEGGNTPAVDCEGIASTSTPETTEPGATETVTTTVTQAPETVTETATVTEAPVTETDTVTETASPETETSIVTSTLEVTTTAVEPGEVITVTETSTETQAPSTVTSTVATDTATETTTVQGEPTTVVTTMPGATEVVTTTESAPAATETVTETTTAPTATETVTETETAATATVIETIEKEVPGETVTATETTTTTVAGEGVTEVVTETETETTEVEVPVTETVTDASETVVVTTTPAPKHVATVSANWWPALLAIPVALAAALAMPGVKDMFAPFTGDIEKANIRLQKQLGIFDAEGAKSAKVGSSKAKPEFIAAGSSLINFGLILSSLVFDIDKVFSKE</sequence>
<protein>
    <submittedName>
        <fullName evidence="10">S8 family serine peptidase</fullName>
    </submittedName>
</protein>
<evidence type="ECO:0000259" key="9">
    <source>
        <dbReference type="Pfam" id="PF00082"/>
    </source>
</evidence>
<dbReference type="InterPro" id="IPR036852">
    <property type="entry name" value="Peptidase_S8/S53_dom_sf"/>
</dbReference>
<proteinExistence type="inferred from homology"/>
<keyword evidence="2 6" id="KW-0645">Protease</keyword>
<dbReference type="PANTHER" id="PTHR43806">
    <property type="entry name" value="PEPTIDASE S8"/>
    <property type="match status" value="1"/>
</dbReference>
<dbReference type="Proteomes" id="UP000515743">
    <property type="component" value="Chromosome"/>
</dbReference>
<evidence type="ECO:0000256" key="8">
    <source>
        <dbReference type="SAM" id="SignalP"/>
    </source>
</evidence>
<name>A0A7G7CMS3_9CORY</name>
<dbReference type="EMBL" id="CP059404">
    <property type="protein sequence ID" value="QNE88889.1"/>
    <property type="molecule type" value="Genomic_DNA"/>
</dbReference>
<dbReference type="PROSITE" id="PS51892">
    <property type="entry name" value="SUBTILASE"/>
    <property type="match status" value="1"/>
</dbReference>
<feature type="active site" description="Charge relay system" evidence="5 6">
    <location>
        <position position="279"/>
    </location>
</feature>
<dbReference type="InterPro" id="IPR022398">
    <property type="entry name" value="Peptidase_S8_His-AS"/>
</dbReference>